<dbReference type="InterPro" id="IPR025072">
    <property type="entry name" value="Fur_reg_FbpA"/>
</dbReference>
<keyword evidence="2" id="KW-1185">Reference proteome</keyword>
<dbReference type="Pfam" id="PF13076">
    <property type="entry name" value="Fur_reg_FbpA"/>
    <property type="match status" value="1"/>
</dbReference>
<reference evidence="1 2" key="1">
    <citation type="submission" date="2023-07" db="EMBL/GenBank/DDBJ databases">
        <title>Genomic Encyclopedia of Type Strains, Phase IV (KMG-IV): sequencing the most valuable type-strain genomes for metagenomic binning, comparative biology and taxonomic classification.</title>
        <authorList>
            <person name="Goeker M."/>
        </authorList>
    </citation>
    <scope>NUCLEOTIDE SEQUENCE [LARGE SCALE GENOMIC DNA]</scope>
    <source>
        <strain evidence="1 2">DSM 29005</strain>
    </source>
</reference>
<evidence type="ECO:0000313" key="1">
    <source>
        <dbReference type="EMBL" id="MDQ0232564.1"/>
    </source>
</evidence>
<dbReference type="Proteomes" id="UP001234495">
    <property type="component" value="Unassembled WGS sequence"/>
</dbReference>
<gene>
    <name evidence="1" type="ORF">J2S19_003886</name>
</gene>
<proteinExistence type="predicted"/>
<accession>A0ABT9ZKZ9</accession>
<sequence length="55" mass="6274">MSTITTEMNANKGDIIEILLNMNLYKMPDGRQLYEASEKELKNILNTYAYAEGLC</sequence>
<dbReference type="EMBL" id="JAUSUD010000022">
    <property type="protein sequence ID" value="MDQ0232564.1"/>
    <property type="molecule type" value="Genomic_DNA"/>
</dbReference>
<evidence type="ECO:0008006" key="3">
    <source>
        <dbReference type="Google" id="ProtNLM"/>
    </source>
</evidence>
<name>A0ABT9ZKZ9_9BACI</name>
<organism evidence="1 2">
    <name type="scientific">Metabacillus malikii</name>
    <dbReference type="NCBI Taxonomy" id="1504265"/>
    <lineage>
        <taxon>Bacteria</taxon>
        <taxon>Bacillati</taxon>
        <taxon>Bacillota</taxon>
        <taxon>Bacilli</taxon>
        <taxon>Bacillales</taxon>
        <taxon>Bacillaceae</taxon>
        <taxon>Metabacillus</taxon>
    </lineage>
</organism>
<comment type="caution">
    <text evidence="1">The sequence shown here is derived from an EMBL/GenBank/DDBJ whole genome shotgun (WGS) entry which is preliminary data.</text>
</comment>
<evidence type="ECO:0000313" key="2">
    <source>
        <dbReference type="Proteomes" id="UP001234495"/>
    </source>
</evidence>
<protein>
    <recommendedName>
        <fullName evidence="3">Fur-regulated basic protein FbpA</fullName>
    </recommendedName>
</protein>
<dbReference type="RefSeq" id="WP_307344671.1">
    <property type="nucleotide sequence ID" value="NZ_JAUSUD010000022.1"/>
</dbReference>